<accession>A0A0A9ADZ8</accession>
<reference evidence="2" key="1">
    <citation type="submission" date="2014-09" db="EMBL/GenBank/DDBJ databases">
        <authorList>
            <person name="Magalhaes I.L.F."/>
            <person name="Oliveira U."/>
            <person name="Santos F.R."/>
            <person name="Vidigal T.H.D.A."/>
            <person name="Brescovit A.D."/>
            <person name="Santos A.J."/>
        </authorList>
    </citation>
    <scope>NUCLEOTIDE SEQUENCE</scope>
    <source>
        <tissue evidence="2">Shoot tissue taken approximately 20 cm above the soil surface</tissue>
    </source>
</reference>
<evidence type="ECO:0000313" key="2">
    <source>
        <dbReference type="EMBL" id="JAD47175.1"/>
    </source>
</evidence>
<feature type="transmembrane region" description="Helical" evidence="1">
    <location>
        <begin position="7"/>
        <end position="30"/>
    </location>
</feature>
<keyword evidence="1" id="KW-1133">Transmembrane helix</keyword>
<protein>
    <submittedName>
        <fullName evidence="2">Uncharacterized protein</fullName>
    </submittedName>
</protein>
<name>A0A0A9ADZ8_ARUDO</name>
<dbReference type="AlphaFoldDB" id="A0A0A9ADZ8"/>
<proteinExistence type="predicted"/>
<sequence>MCNCEHSIFYCFCISSAVTLALLVLNLHYLKLNNGYVLAYISSLARK</sequence>
<dbReference type="EMBL" id="GBRH01250720">
    <property type="protein sequence ID" value="JAD47175.1"/>
    <property type="molecule type" value="Transcribed_RNA"/>
</dbReference>
<keyword evidence="1" id="KW-0812">Transmembrane</keyword>
<keyword evidence="1" id="KW-0472">Membrane</keyword>
<evidence type="ECO:0000256" key="1">
    <source>
        <dbReference type="SAM" id="Phobius"/>
    </source>
</evidence>
<reference evidence="2" key="2">
    <citation type="journal article" date="2015" name="Data Brief">
        <title>Shoot transcriptome of the giant reed, Arundo donax.</title>
        <authorList>
            <person name="Barrero R.A."/>
            <person name="Guerrero F.D."/>
            <person name="Moolhuijzen P."/>
            <person name="Goolsby J.A."/>
            <person name="Tidwell J."/>
            <person name="Bellgard S.E."/>
            <person name="Bellgard M.I."/>
        </authorList>
    </citation>
    <scope>NUCLEOTIDE SEQUENCE</scope>
    <source>
        <tissue evidence="2">Shoot tissue taken approximately 20 cm above the soil surface</tissue>
    </source>
</reference>
<organism evidence="2">
    <name type="scientific">Arundo donax</name>
    <name type="common">Giant reed</name>
    <name type="synonym">Donax arundinaceus</name>
    <dbReference type="NCBI Taxonomy" id="35708"/>
    <lineage>
        <taxon>Eukaryota</taxon>
        <taxon>Viridiplantae</taxon>
        <taxon>Streptophyta</taxon>
        <taxon>Embryophyta</taxon>
        <taxon>Tracheophyta</taxon>
        <taxon>Spermatophyta</taxon>
        <taxon>Magnoliopsida</taxon>
        <taxon>Liliopsida</taxon>
        <taxon>Poales</taxon>
        <taxon>Poaceae</taxon>
        <taxon>PACMAD clade</taxon>
        <taxon>Arundinoideae</taxon>
        <taxon>Arundineae</taxon>
        <taxon>Arundo</taxon>
    </lineage>
</organism>